<evidence type="ECO:0000313" key="1">
    <source>
        <dbReference type="EMBL" id="KAG7442824.1"/>
    </source>
</evidence>
<dbReference type="GeneID" id="66102914"/>
<organism evidence="1 2">
    <name type="scientific">Guyanagaster necrorhizus</name>
    <dbReference type="NCBI Taxonomy" id="856835"/>
    <lineage>
        <taxon>Eukaryota</taxon>
        <taxon>Fungi</taxon>
        <taxon>Dikarya</taxon>
        <taxon>Basidiomycota</taxon>
        <taxon>Agaricomycotina</taxon>
        <taxon>Agaricomycetes</taxon>
        <taxon>Agaricomycetidae</taxon>
        <taxon>Agaricales</taxon>
        <taxon>Marasmiineae</taxon>
        <taxon>Physalacriaceae</taxon>
        <taxon>Guyanagaster</taxon>
    </lineage>
</organism>
<dbReference type="EMBL" id="MU250548">
    <property type="protein sequence ID" value="KAG7442824.1"/>
    <property type="molecule type" value="Genomic_DNA"/>
</dbReference>
<gene>
    <name evidence="1" type="ORF">BT62DRAFT_359184</name>
</gene>
<keyword evidence="2" id="KW-1185">Reference proteome</keyword>
<name>A0A9P7VLC8_9AGAR</name>
<sequence length="207" mass="23932">MSDNIETDGEILWKNLWGRQEALLVLEDIAEHPELPSIRRKAWISHVVQCCSRLFLDTCNPPEGIFFRDDYAEATHWMVKHLTSQAEYNMHIQRYPEENPFLGPLRKLSNPDRLRGYVFHGHPGIGLPSHGVPVCGRCILLSYRQRFPIGCTQRHVREVQCPIQCRSDDLVFGRFQSRYPILSRLPVVARPFCGFRLIYASPHVPLG</sequence>
<evidence type="ECO:0000313" key="2">
    <source>
        <dbReference type="Proteomes" id="UP000812287"/>
    </source>
</evidence>
<comment type="caution">
    <text evidence="1">The sequence shown here is derived from an EMBL/GenBank/DDBJ whole genome shotgun (WGS) entry which is preliminary data.</text>
</comment>
<reference evidence="1" key="1">
    <citation type="submission" date="2020-11" db="EMBL/GenBank/DDBJ databases">
        <title>Adaptations for nitrogen fixation in a non-lichenized fungal sporocarp promotes dispersal by wood-feeding termites.</title>
        <authorList>
            <consortium name="DOE Joint Genome Institute"/>
            <person name="Koch R.A."/>
            <person name="Yoon G."/>
            <person name="Arayal U."/>
            <person name="Lail K."/>
            <person name="Amirebrahimi M."/>
            <person name="Labutti K."/>
            <person name="Lipzen A."/>
            <person name="Riley R."/>
            <person name="Barry K."/>
            <person name="Henrissat B."/>
            <person name="Grigoriev I.V."/>
            <person name="Herr J.R."/>
            <person name="Aime M.C."/>
        </authorList>
    </citation>
    <scope>NUCLEOTIDE SEQUENCE</scope>
    <source>
        <strain evidence="1">MCA 3950</strain>
    </source>
</reference>
<proteinExistence type="predicted"/>
<accession>A0A9P7VLC8</accession>
<dbReference type="RefSeq" id="XP_043036324.1">
    <property type="nucleotide sequence ID" value="XM_043180618.1"/>
</dbReference>
<protein>
    <submittedName>
        <fullName evidence="1">Uncharacterized protein</fullName>
    </submittedName>
</protein>
<dbReference type="OrthoDB" id="2340858at2759"/>
<dbReference type="Proteomes" id="UP000812287">
    <property type="component" value="Unassembled WGS sequence"/>
</dbReference>
<dbReference type="AlphaFoldDB" id="A0A9P7VLC8"/>